<feature type="chain" id="PRO_5002038054" evidence="2">
    <location>
        <begin position="17"/>
        <end position="303"/>
    </location>
</feature>
<proteinExistence type="predicted"/>
<keyword evidence="2" id="KW-0732">Signal</keyword>
<name>A0A0A7CMK2_9STRA</name>
<sequence>MLRFTLIFGTILSISAHSWIECSNYLLTSEADRNYWDASKCLGYPRCSASRNGVFGSEGSLNYQSVNDTSCQCNRGSDNEYTTTYPKATYQQGQRVCLAYPSKNHVADLCTSQYIPDNGMVIYRSELGATSDPPLEKWPFSYPNTNGEHTNGQIDYKGFQNCPKFCEDMPNAFCSVCFDLEPDLDVGTYTFHWEWLFNIGQGKYISCWEADVVASSSGPTPSMLPMTTVAPGTSNDENSPTPAPASSSSSQSPSTQAPQSGGLSGSGTSTQAPTPKPAPTPAQVLSSTPSVQVTSSNPYLDCD</sequence>
<evidence type="ECO:0000313" key="5">
    <source>
        <dbReference type="Proteomes" id="UP000243217"/>
    </source>
</evidence>
<dbReference type="EMBL" id="JNBS01002711">
    <property type="protein sequence ID" value="OQR89560.1"/>
    <property type="molecule type" value="Genomic_DNA"/>
</dbReference>
<dbReference type="OrthoDB" id="165036at2759"/>
<dbReference type="PANTHER" id="PTHR35559:SF1">
    <property type="entry name" value="CHITIN-BINDING TYPE-4 DOMAIN-CONTAINING PROTEIN"/>
    <property type="match status" value="1"/>
</dbReference>
<feature type="signal peptide" evidence="2">
    <location>
        <begin position="1"/>
        <end position="16"/>
    </location>
</feature>
<feature type="compositionally biased region" description="Low complexity" evidence="1">
    <location>
        <begin position="244"/>
        <end position="273"/>
    </location>
</feature>
<gene>
    <name evidence="4" type="ORF">THRCLA_09690</name>
</gene>
<feature type="compositionally biased region" description="Polar residues" evidence="1">
    <location>
        <begin position="284"/>
        <end position="303"/>
    </location>
</feature>
<evidence type="ECO:0000313" key="4">
    <source>
        <dbReference type="EMBL" id="OQR89560.1"/>
    </source>
</evidence>
<keyword evidence="5" id="KW-1185">Reference proteome</keyword>
<reference evidence="3 5" key="1">
    <citation type="journal article" date="2014" name="Genome Biol. Evol.">
        <title>The secreted proteins of Achlya hypogyna and Thraustotheca clavata identify the ancestral oomycete secretome and reveal gene acquisitions by horizontal gene transfer.</title>
        <authorList>
            <person name="Misner I."/>
            <person name="Blouin N."/>
            <person name="Leonard G."/>
            <person name="Richards T.A."/>
            <person name="Lane C.E."/>
        </authorList>
    </citation>
    <scope>NUCLEOTIDE SEQUENCE</scope>
    <source>
        <strain evidence="3 5">ATCC 34112</strain>
    </source>
</reference>
<evidence type="ECO:0000313" key="3">
    <source>
        <dbReference type="EMBL" id="AIG55690.1"/>
    </source>
</evidence>
<evidence type="ECO:0000256" key="2">
    <source>
        <dbReference type="SAM" id="SignalP"/>
    </source>
</evidence>
<organism evidence="3">
    <name type="scientific">Thraustotheca clavata</name>
    <dbReference type="NCBI Taxonomy" id="74557"/>
    <lineage>
        <taxon>Eukaryota</taxon>
        <taxon>Sar</taxon>
        <taxon>Stramenopiles</taxon>
        <taxon>Oomycota</taxon>
        <taxon>Saprolegniomycetes</taxon>
        <taxon>Saprolegniales</taxon>
        <taxon>Achlyaceae</taxon>
        <taxon>Thraustotheca</taxon>
    </lineage>
</organism>
<dbReference type="PANTHER" id="PTHR35559">
    <property type="entry name" value="CHITIN-BINDING TYPE-4 DOMAIN-CONTAINING PROTEIN"/>
    <property type="match status" value="1"/>
</dbReference>
<feature type="region of interest" description="Disordered" evidence="1">
    <location>
        <begin position="219"/>
        <end position="303"/>
    </location>
</feature>
<evidence type="ECO:0000256" key="1">
    <source>
        <dbReference type="SAM" id="MobiDB-lite"/>
    </source>
</evidence>
<dbReference type="EMBL" id="KM038229">
    <property type="protein sequence ID" value="AIG55690.1"/>
    <property type="molecule type" value="Genomic_DNA"/>
</dbReference>
<protein>
    <submittedName>
        <fullName evidence="3">Secreted protein</fullName>
    </submittedName>
</protein>
<accession>A0A0A7CMK2</accession>
<dbReference type="AlphaFoldDB" id="A0A0A7CMK2"/>
<dbReference type="Proteomes" id="UP000243217">
    <property type="component" value="Unassembled WGS sequence"/>
</dbReference>